<evidence type="ECO:0000256" key="4">
    <source>
        <dbReference type="ARBA" id="ARBA00022845"/>
    </source>
</evidence>
<dbReference type="InterPro" id="IPR052462">
    <property type="entry name" value="SLIRP/GR-RBP-like"/>
</dbReference>
<dbReference type="SUPFAM" id="SSF54791">
    <property type="entry name" value="Eukaryotic type KH-domain (KH-domain type I)"/>
    <property type="match status" value="2"/>
</dbReference>
<dbReference type="PROSITE" id="PS50102">
    <property type="entry name" value="RRM"/>
    <property type="match status" value="1"/>
</dbReference>
<evidence type="ECO:0000256" key="2">
    <source>
        <dbReference type="ARBA" id="ARBA00022448"/>
    </source>
</evidence>
<dbReference type="GO" id="GO:0003723">
    <property type="term" value="F:RNA binding"/>
    <property type="evidence" value="ECO:0007669"/>
    <property type="project" value="UniProtKB-UniRule"/>
</dbReference>
<dbReference type="GO" id="GO:0006417">
    <property type="term" value="P:regulation of translation"/>
    <property type="evidence" value="ECO:0007669"/>
    <property type="project" value="UniProtKB-KW"/>
</dbReference>
<dbReference type="Gene3D" id="3.30.70.330">
    <property type="match status" value="1"/>
</dbReference>
<dbReference type="EMBL" id="CAUJNA010003216">
    <property type="protein sequence ID" value="CAJ1395975.1"/>
    <property type="molecule type" value="Genomic_DNA"/>
</dbReference>
<dbReference type="PROSITE" id="PS50084">
    <property type="entry name" value="KH_TYPE_1"/>
    <property type="match status" value="2"/>
</dbReference>
<keyword evidence="10" id="KW-1185">Reference proteome</keyword>
<keyword evidence="5 6" id="KW-0694">RNA-binding</keyword>
<evidence type="ECO:0000256" key="1">
    <source>
        <dbReference type="ARBA" id="ARBA00009094"/>
    </source>
</evidence>
<dbReference type="Pfam" id="PF00076">
    <property type="entry name" value="RRM_1"/>
    <property type="match status" value="1"/>
</dbReference>
<organism evidence="9 10">
    <name type="scientific">Effrenium voratum</name>
    <dbReference type="NCBI Taxonomy" id="2562239"/>
    <lineage>
        <taxon>Eukaryota</taxon>
        <taxon>Sar</taxon>
        <taxon>Alveolata</taxon>
        <taxon>Dinophyceae</taxon>
        <taxon>Suessiales</taxon>
        <taxon>Symbiodiniaceae</taxon>
        <taxon>Effrenium</taxon>
    </lineage>
</organism>
<reference evidence="9" key="1">
    <citation type="submission" date="2023-08" db="EMBL/GenBank/DDBJ databases">
        <authorList>
            <person name="Chen Y."/>
            <person name="Shah S."/>
            <person name="Dougan E. K."/>
            <person name="Thang M."/>
            <person name="Chan C."/>
        </authorList>
    </citation>
    <scope>NUCLEOTIDE SEQUENCE</scope>
</reference>
<comment type="caution">
    <text evidence="9">The sequence shown here is derived from an EMBL/GenBank/DDBJ whole genome shotgun (WGS) entry which is preliminary data.</text>
</comment>
<dbReference type="SMART" id="SM00322">
    <property type="entry name" value="KH"/>
    <property type="match status" value="2"/>
</dbReference>
<name>A0AA36N2D7_9DINO</name>
<dbReference type="PANTHER" id="PTHR48027">
    <property type="entry name" value="HETEROGENEOUS NUCLEAR RIBONUCLEOPROTEIN 87F-RELATED"/>
    <property type="match status" value="1"/>
</dbReference>
<dbReference type="AlphaFoldDB" id="A0AA36N2D7"/>
<evidence type="ECO:0000313" key="9">
    <source>
        <dbReference type="EMBL" id="CAJ1395975.1"/>
    </source>
</evidence>
<dbReference type="GO" id="GO:0051028">
    <property type="term" value="P:mRNA transport"/>
    <property type="evidence" value="ECO:0007669"/>
    <property type="project" value="UniProtKB-KW"/>
</dbReference>
<feature type="compositionally biased region" description="Basic and acidic residues" evidence="7">
    <location>
        <begin position="307"/>
        <end position="316"/>
    </location>
</feature>
<accession>A0AA36N2D7</accession>
<dbReference type="InterPro" id="IPR004088">
    <property type="entry name" value="KH_dom_type_1"/>
</dbReference>
<evidence type="ECO:0000256" key="3">
    <source>
        <dbReference type="ARBA" id="ARBA00022816"/>
    </source>
</evidence>
<dbReference type="CDD" id="cd00105">
    <property type="entry name" value="KH-I"/>
    <property type="match status" value="1"/>
</dbReference>
<evidence type="ECO:0000259" key="8">
    <source>
        <dbReference type="PROSITE" id="PS50102"/>
    </source>
</evidence>
<keyword evidence="3" id="KW-0509">mRNA transport</keyword>
<feature type="domain" description="RRM" evidence="8">
    <location>
        <begin position="232"/>
        <end position="315"/>
    </location>
</feature>
<dbReference type="SMART" id="SM00360">
    <property type="entry name" value="RRM"/>
    <property type="match status" value="1"/>
</dbReference>
<dbReference type="InterPro" id="IPR036612">
    <property type="entry name" value="KH_dom_type_1_sf"/>
</dbReference>
<dbReference type="InterPro" id="IPR035979">
    <property type="entry name" value="RBD_domain_sf"/>
</dbReference>
<keyword evidence="4" id="KW-0810">Translation regulation</keyword>
<sequence>MKRGMEGRGPPPKRGRGPPVGAGRCAFKVLCPDSLVAAVLGPNGQAVAQVQEQSGCHCNFSRRGEFFPNSKLRVLVVSGPSPIDIMTCLDMVLDHVGSCANEERQVLEGQGKFGEEDGEFVDAAGDLRLCVAVTDFAAKGGNDGADAISRIQEETGVRLYIDETSYDNHQLIVLAGNRDQLLAGLERFNSLVQARMEEDWFPAWADLKTFGGGRDDFRPPPPHEGRSSKHRNVLFIGGLSQQTDAANLQSYFSRYGEVVEADVKRDGQTGRSKGFGFITFAEEACAESCLTDPKEHNLDGKRIDVKRYGVSERRQDAGPSFAPPSRRPHEERIRGPPEPAPGPFGRGYGGPSAGFPPERRPEGGSRKALADIKWFGGLAEAVPAQYLDLDYCITCSLPSAQCGALIGRRGENINEVERKTGAKVQLSKKEQNTDHRTLSVTGPLIAVYAAHLLLMRDYNEALQVPEVRPSPVAAESKIQELQKEIGRLKQQMGGGAYR</sequence>
<dbReference type="InterPro" id="IPR004087">
    <property type="entry name" value="KH_dom"/>
</dbReference>
<feature type="region of interest" description="Disordered" evidence="7">
    <location>
        <begin position="307"/>
        <end position="364"/>
    </location>
</feature>
<dbReference type="InterPro" id="IPR000504">
    <property type="entry name" value="RRM_dom"/>
</dbReference>
<evidence type="ECO:0000256" key="6">
    <source>
        <dbReference type="PROSITE-ProRule" id="PRU00176"/>
    </source>
</evidence>
<dbReference type="SUPFAM" id="SSF54928">
    <property type="entry name" value="RNA-binding domain, RBD"/>
    <property type="match status" value="1"/>
</dbReference>
<evidence type="ECO:0000256" key="7">
    <source>
        <dbReference type="SAM" id="MobiDB-lite"/>
    </source>
</evidence>
<dbReference type="Proteomes" id="UP001178507">
    <property type="component" value="Unassembled WGS sequence"/>
</dbReference>
<evidence type="ECO:0000256" key="5">
    <source>
        <dbReference type="ARBA" id="ARBA00022884"/>
    </source>
</evidence>
<dbReference type="Gene3D" id="3.30.1370.10">
    <property type="entry name" value="K Homology domain, type 1"/>
    <property type="match status" value="2"/>
</dbReference>
<dbReference type="Pfam" id="PF00013">
    <property type="entry name" value="KH_1"/>
    <property type="match status" value="2"/>
</dbReference>
<feature type="region of interest" description="Disordered" evidence="7">
    <location>
        <begin position="1"/>
        <end position="20"/>
    </location>
</feature>
<keyword evidence="2" id="KW-0813">Transport</keyword>
<dbReference type="InterPro" id="IPR012677">
    <property type="entry name" value="Nucleotide-bd_a/b_plait_sf"/>
</dbReference>
<comment type="similarity">
    <text evidence="1">Belongs to the RRM IMP/VICKZ family.</text>
</comment>
<protein>
    <recommendedName>
        <fullName evidence="8">RRM domain-containing protein</fullName>
    </recommendedName>
</protein>
<gene>
    <name evidence="9" type="ORF">EVOR1521_LOCUS20277</name>
</gene>
<proteinExistence type="inferred from homology"/>
<evidence type="ECO:0000313" key="10">
    <source>
        <dbReference type="Proteomes" id="UP001178507"/>
    </source>
</evidence>